<dbReference type="SMART" id="SM00355">
    <property type="entry name" value="ZnF_C2H2"/>
    <property type="match status" value="11"/>
</dbReference>
<dbReference type="PANTHER" id="PTHR16515">
    <property type="entry name" value="PR DOMAIN ZINC FINGER PROTEIN"/>
    <property type="match status" value="1"/>
</dbReference>
<accession>A0A1B6KF91</accession>
<evidence type="ECO:0000256" key="1">
    <source>
        <dbReference type="ARBA" id="ARBA00004123"/>
    </source>
</evidence>
<dbReference type="SUPFAM" id="SSF57667">
    <property type="entry name" value="beta-beta-alpha zinc fingers"/>
    <property type="match status" value="2"/>
</dbReference>
<dbReference type="EMBL" id="GEBQ01029861">
    <property type="protein sequence ID" value="JAT10116.1"/>
    <property type="molecule type" value="Transcribed_RNA"/>
</dbReference>
<protein>
    <recommendedName>
        <fullName evidence="9">C2H2-type domain-containing protein</fullName>
    </recommendedName>
</protein>
<proteinExistence type="predicted"/>
<dbReference type="PROSITE" id="PS50157">
    <property type="entry name" value="ZINC_FINGER_C2H2_2"/>
    <property type="match status" value="4"/>
</dbReference>
<feature type="domain" description="C2H2-type" evidence="9">
    <location>
        <begin position="467"/>
        <end position="489"/>
    </location>
</feature>
<feature type="region of interest" description="Disordered" evidence="8">
    <location>
        <begin position="590"/>
        <end position="610"/>
    </location>
</feature>
<comment type="subcellular location">
    <subcellularLocation>
        <location evidence="1">Nucleus</location>
    </subcellularLocation>
</comment>
<evidence type="ECO:0000256" key="3">
    <source>
        <dbReference type="ARBA" id="ARBA00022737"/>
    </source>
</evidence>
<feature type="domain" description="C2H2-type" evidence="9">
    <location>
        <begin position="493"/>
        <end position="520"/>
    </location>
</feature>
<name>A0A1B6KF91_9HEMI</name>
<feature type="domain" description="C2H2-type" evidence="9">
    <location>
        <begin position="520"/>
        <end position="547"/>
    </location>
</feature>
<organism evidence="10">
    <name type="scientific">Graphocephala atropunctata</name>
    <dbReference type="NCBI Taxonomy" id="36148"/>
    <lineage>
        <taxon>Eukaryota</taxon>
        <taxon>Metazoa</taxon>
        <taxon>Ecdysozoa</taxon>
        <taxon>Arthropoda</taxon>
        <taxon>Hexapoda</taxon>
        <taxon>Insecta</taxon>
        <taxon>Pterygota</taxon>
        <taxon>Neoptera</taxon>
        <taxon>Paraneoptera</taxon>
        <taxon>Hemiptera</taxon>
        <taxon>Auchenorrhyncha</taxon>
        <taxon>Membracoidea</taxon>
        <taxon>Cicadellidae</taxon>
        <taxon>Cicadellinae</taxon>
        <taxon>Cicadellini</taxon>
        <taxon>Graphocephala</taxon>
    </lineage>
</organism>
<feature type="compositionally biased region" description="Polar residues" evidence="8">
    <location>
        <begin position="654"/>
        <end position="676"/>
    </location>
</feature>
<dbReference type="Gene3D" id="3.30.160.60">
    <property type="entry name" value="Classic Zinc Finger"/>
    <property type="match status" value="4"/>
</dbReference>
<dbReference type="Pfam" id="PF00096">
    <property type="entry name" value="zf-C2H2"/>
    <property type="match status" value="3"/>
</dbReference>
<evidence type="ECO:0000313" key="10">
    <source>
        <dbReference type="EMBL" id="JAT10116.1"/>
    </source>
</evidence>
<dbReference type="InterPro" id="IPR050331">
    <property type="entry name" value="Zinc_finger"/>
</dbReference>
<feature type="compositionally biased region" description="Basic and acidic residues" evidence="8">
    <location>
        <begin position="112"/>
        <end position="127"/>
    </location>
</feature>
<evidence type="ECO:0000256" key="8">
    <source>
        <dbReference type="SAM" id="MobiDB-lite"/>
    </source>
</evidence>
<evidence type="ECO:0000256" key="7">
    <source>
        <dbReference type="PROSITE-ProRule" id="PRU00042"/>
    </source>
</evidence>
<feature type="compositionally biased region" description="Polar residues" evidence="8">
    <location>
        <begin position="11"/>
        <end position="25"/>
    </location>
</feature>
<evidence type="ECO:0000256" key="5">
    <source>
        <dbReference type="ARBA" id="ARBA00022833"/>
    </source>
</evidence>
<dbReference type="InterPro" id="IPR036236">
    <property type="entry name" value="Znf_C2H2_sf"/>
</dbReference>
<feature type="region of interest" description="Disordered" evidence="8">
    <location>
        <begin position="654"/>
        <end position="684"/>
    </location>
</feature>
<keyword evidence="3" id="KW-0677">Repeat</keyword>
<sequence>MFISGREETTSENPDMSLCSSSGVESTTYGEENKLMDFESDIDTWVIDKEDLNASPHAVLEKSRTDVRSTGLKITNKENIKKCSSLSDRKSLRCFRINKNWGYEGTISESEGDSKRISSGDGNDHSHWSKKQRIDSSNISSDDKMCMEPKLQNTSSSSSLSSLNTIMQDKEPLCSEEISLMLTDIDGSSDSYQVKARERLHSIENVSSIVESKDKVGDVVPSFLNLKLECSVCHFTCYSVEELKCHESTHKRTSLSMSHPERSPNQLQKNNLQTGSTWNRTDFLDNFKSHLISSGTKIPVHVNENISCCDENSIGGELKRSKNKPKFECGMCKFNCSELLIHKSHQILCHSDKNNLVCEYCNYQTSLCTNLANHIRVHFQIDCPHCDYQCSLKASLDAHVLRYHSEMRYLQCELCEYSCKSHGKFQKHLQLHKTTSKYQCEECKMFFTNKKSLKSHIRKHSIEKTTFKCTECELQFSQKYHLKVHMKCHEQLYVCDTCNRKFAKKTFLTVHMKVHSQEPLKCKKCNSVFSRKNYLKLHMRIHVPKYSKCEHCPFKSINPSDLSKHICINKLYDVQKRSLNFHKEDTINDKLSRTSSKKGRSNVASSIPNIDIKKKDKIREMKVGKPVVTKRSYKRKKLNKDKIRVLSLRQNLPSRKSQNFVENKSSTHDNVNSSSKIDPDFKEPANNVKRRKNVGLKIRNRIHSKKNNWVVDNRNVASLSSHKKIGKNLKKYQFHENWNLSKMLYGGKALSPKDLLVEPVRFTNENYVQCYYQSQQPTLQDHFDGHLRQNTLLSCRFCRYKTNSHQLLQRHTASNHSWDQAFLSALFS</sequence>
<dbReference type="AlphaFoldDB" id="A0A1B6KF91"/>
<keyword evidence="5" id="KW-0862">Zinc</keyword>
<evidence type="ECO:0000256" key="4">
    <source>
        <dbReference type="ARBA" id="ARBA00022771"/>
    </source>
</evidence>
<dbReference type="InterPro" id="IPR013087">
    <property type="entry name" value="Znf_C2H2_type"/>
</dbReference>
<feature type="region of interest" description="Disordered" evidence="8">
    <location>
        <begin position="108"/>
        <end position="160"/>
    </location>
</feature>
<dbReference type="GO" id="GO:0008270">
    <property type="term" value="F:zinc ion binding"/>
    <property type="evidence" value="ECO:0007669"/>
    <property type="project" value="UniProtKB-KW"/>
</dbReference>
<evidence type="ECO:0000256" key="6">
    <source>
        <dbReference type="ARBA" id="ARBA00023242"/>
    </source>
</evidence>
<keyword evidence="2" id="KW-0479">Metal-binding</keyword>
<dbReference type="PANTHER" id="PTHR16515:SF66">
    <property type="entry name" value="C2H2-TYPE DOMAIN-CONTAINING PROTEIN"/>
    <property type="match status" value="1"/>
</dbReference>
<gene>
    <name evidence="10" type="ORF">g.7173</name>
</gene>
<feature type="region of interest" description="Disordered" evidence="8">
    <location>
        <begin position="1"/>
        <end position="25"/>
    </location>
</feature>
<keyword evidence="6" id="KW-0539">Nucleus</keyword>
<dbReference type="GO" id="GO:0005634">
    <property type="term" value="C:nucleus"/>
    <property type="evidence" value="ECO:0007669"/>
    <property type="project" value="UniProtKB-SubCell"/>
</dbReference>
<dbReference type="PROSITE" id="PS00028">
    <property type="entry name" value="ZINC_FINGER_C2H2_1"/>
    <property type="match status" value="4"/>
</dbReference>
<evidence type="ECO:0000256" key="2">
    <source>
        <dbReference type="ARBA" id="ARBA00022723"/>
    </source>
</evidence>
<keyword evidence="4 7" id="KW-0863">Zinc-finger</keyword>
<dbReference type="GO" id="GO:0010468">
    <property type="term" value="P:regulation of gene expression"/>
    <property type="evidence" value="ECO:0007669"/>
    <property type="project" value="TreeGrafter"/>
</dbReference>
<reference evidence="10" key="1">
    <citation type="submission" date="2015-11" db="EMBL/GenBank/DDBJ databases">
        <title>De novo transcriptome assembly of four potential Pierce s Disease insect vectors from Arizona vineyards.</title>
        <authorList>
            <person name="Tassone E.E."/>
        </authorList>
    </citation>
    <scope>NUCLEOTIDE SEQUENCE</scope>
</reference>
<feature type="domain" description="C2H2-type" evidence="9">
    <location>
        <begin position="438"/>
        <end position="465"/>
    </location>
</feature>
<evidence type="ECO:0000259" key="9">
    <source>
        <dbReference type="PROSITE" id="PS50157"/>
    </source>
</evidence>
<dbReference type="FunFam" id="3.30.160.60:FF:000446">
    <property type="entry name" value="Zinc finger protein"/>
    <property type="match status" value="1"/>
</dbReference>